<dbReference type="EMBL" id="JAUSSK010000004">
    <property type="protein sequence ID" value="MDQ0011000.1"/>
    <property type="molecule type" value="Genomic_DNA"/>
</dbReference>
<gene>
    <name evidence="1" type="ORF">J2T07_003206</name>
</gene>
<evidence type="ECO:0000313" key="2">
    <source>
        <dbReference type="Proteomes" id="UP001237737"/>
    </source>
</evidence>
<dbReference type="RefSeq" id="WP_306851134.1">
    <property type="nucleotide sequence ID" value="NZ_JAUSSK010000004.1"/>
</dbReference>
<proteinExistence type="predicted"/>
<reference evidence="1 2" key="1">
    <citation type="submission" date="2023-07" db="EMBL/GenBank/DDBJ databases">
        <title>Sorghum-associated microbial communities from plants grown in Nebraska, USA.</title>
        <authorList>
            <person name="Schachtman D."/>
        </authorList>
    </citation>
    <scope>NUCLEOTIDE SEQUENCE [LARGE SCALE GENOMIC DNA]</scope>
    <source>
        <strain evidence="1 2">CC60</strain>
    </source>
</reference>
<comment type="caution">
    <text evidence="1">The sequence shown here is derived from an EMBL/GenBank/DDBJ whole genome shotgun (WGS) entry which is preliminary data.</text>
</comment>
<name>A0ABT9T147_9GAMM</name>
<keyword evidence="2" id="KW-1185">Reference proteome</keyword>
<protein>
    <submittedName>
        <fullName evidence="1">Uncharacterized protein</fullName>
    </submittedName>
</protein>
<sequence length="162" mass="17505">MLPDLPRPKQATIYALVGDLWENNGSIQYVAHAITAGGNATRLRDVIEGSGKGPANHPDQLYWDPKRIAKVAGVQRIEIDCTLMPCDGEFDGCLFRVPALVAACGYANVPLRIFSHRDEGAGGGGSTKRYFLCNTGQKNADLKAAFAQHGGWGWTPWNGTYA</sequence>
<evidence type="ECO:0000313" key="1">
    <source>
        <dbReference type="EMBL" id="MDQ0011000.1"/>
    </source>
</evidence>
<dbReference type="Proteomes" id="UP001237737">
    <property type="component" value="Unassembled WGS sequence"/>
</dbReference>
<accession>A0ABT9T147</accession>
<organism evidence="1 2">
    <name type="scientific">Luteibacter jiangsuensis</name>
    <dbReference type="NCBI Taxonomy" id="637577"/>
    <lineage>
        <taxon>Bacteria</taxon>
        <taxon>Pseudomonadati</taxon>
        <taxon>Pseudomonadota</taxon>
        <taxon>Gammaproteobacteria</taxon>
        <taxon>Lysobacterales</taxon>
        <taxon>Rhodanobacteraceae</taxon>
        <taxon>Luteibacter</taxon>
    </lineage>
</organism>